<keyword evidence="9 11" id="KW-0704">Schiff base</keyword>
<comment type="caution">
    <text evidence="12">The sequence shown here is derived from an EMBL/GenBank/DDBJ whole genome shotgun (WGS) entry which is preliminary data.</text>
</comment>
<sequence>MIDDNLGFSLWLDFIERDFLKNDFVKMVEEGIINGATSNPSIFAQAIASSPAYEEALASLQGLTPKEKYEALAIEDIKNAAIALRGVYDQGSEGYISIEVDPFLANDTEGTVAEGRRLFKRIGEPNVMIKVPATEAGFPAMEALLSDGISVNATLVFSPTQARACLDAMKAGIDEFENTGGERVEAVISVFVSRFDRLLDPILKEKGLPVGRTGIMNAAKIYGMVQGNHTPSVRTLFASTGVKAEQPFPADYYIRSLYGPHCVNTAPLETIEAFEAGGRPEINLPRPEEEIEEYFAELGRHGIVMDSVYGQLMAEGVEAFEEAFAEMLKRLEQG</sequence>
<name>A0A7V2SKZ3_9BACT</name>
<dbReference type="Proteomes" id="UP000885722">
    <property type="component" value="Unassembled WGS sequence"/>
</dbReference>
<evidence type="ECO:0000256" key="3">
    <source>
        <dbReference type="ARBA" id="ARBA00004857"/>
    </source>
</evidence>
<dbReference type="GO" id="GO:0004801">
    <property type="term" value="F:transaldolase activity"/>
    <property type="evidence" value="ECO:0007669"/>
    <property type="project" value="UniProtKB-UniRule"/>
</dbReference>
<dbReference type="SUPFAM" id="SSF51569">
    <property type="entry name" value="Aldolase"/>
    <property type="match status" value="1"/>
</dbReference>
<evidence type="ECO:0000256" key="5">
    <source>
        <dbReference type="ARBA" id="ARBA00013151"/>
    </source>
</evidence>
<comment type="similarity">
    <text evidence="4 11">Belongs to the transaldolase family. Type 2 subfamily.</text>
</comment>
<gene>
    <name evidence="11" type="primary">tal</name>
    <name evidence="12" type="ORF">ENJ74_01285</name>
</gene>
<evidence type="ECO:0000256" key="8">
    <source>
        <dbReference type="ARBA" id="ARBA00023126"/>
    </source>
</evidence>
<evidence type="ECO:0000256" key="11">
    <source>
        <dbReference type="HAMAP-Rule" id="MF_00493"/>
    </source>
</evidence>
<comment type="function">
    <text evidence="1 11">Transaldolase is important for the balance of metabolites in the pentose-phosphate pathway.</text>
</comment>
<dbReference type="InterPro" id="IPR013785">
    <property type="entry name" value="Aldolase_TIM"/>
</dbReference>
<dbReference type="InterPro" id="IPR004732">
    <property type="entry name" value="Transaldolase_2"/>
</dbReference>
<dbReference type="GO" id="GO:0006098">
    <property type="term" value="P:pentose-phosphate shunt"/>
    <property type="evidence" value="ECO:0007669"/>
    <property type="project" value="UniProtKB-UniRule"/>
</dbReference>
<evidence type="ECO:0000256" key="7">
    <source>
        <dbReference type="ARBA" id="ARBA00022679"/>
    </source>
</evidence>
<dbReference type="NCBIfam" id="TIGR00876">
    <property type="entry name" value="tal_mycobact"/>
    <property type="match status" value="1"/>
</dbReference>
<evidence type="ECO:0000256" key="2">
    <source>
        <dbReference type="ARBA" id="ARBA00004496"/>
    </source>
</evidence>
<dbReference type="EMBL" id="DRNO01000089">
    <property type="protein sequence ID" value="HFC03481.1"/>
    <property type="molecule type" value="Genomic_DNA"/>
</dbReference>
<evidence type="ECO:0000256" key="9">
    <source>
        <dbReference type="ARBA" id="ARBA00023270"/>
    </source>
</evidence>
<comment type="pathway">
    <text evidence="3 11">Carbohydrate degradation; pentose phosphate pathway; D-glyceraldehyde 3-phosphate and beta-D-fructose 6-phosphate from D-ribose 5-phosphate and D-xylulose 5-phosphate (non-oxidative stage): step 2/3.</text>
</comment>
<dbReference type="EC" id="2.2.1.2" evidence="5 11"/>
<proteinExistence type="inferred from homology"/>
<dbReference type="InterPro" id="IPR018225">
    <property type="entry name" value="Transaldolase_AS"/>
</dbReference>
<dbReference type="HAMAP" id="MF_00493">
    <property type="entry name" value="Transaldolase_2"/>
    <property type="match status" value="1"/>
</dbReference>
<comment type="subcellular location">
    <subcellularLocation>
        <location evidence="2 11">Cytoplasm</location>
    </subcellularLocation>
</comment>
<dbReference type="Gene3D" id="3.20.20.70">
    <property type="entry name" value="Aldolase class I"/>
    <property type="match status" value="1"/>
</dbReference>
<evidence type="ECO:0000313" key="12">
    <source>
        <dbReference type="EMBL" id="HFC03481.1"/>
    </source>
</evidence>
<dbReference type="PANTHER" id="PTHR10683:SF31">
    <property type="entry name" value="TRANSALDOLASE"/>
    <property type="match status" value="1"/>
</dbReference>
<evidence type="ECO:0000256" key="4">
    <source>
        <dbReference type="ARBA" id="ARBA00008426"/>
    </source>
</evidence>
<feature type="active site" description="Schiff-base intermediate with substrate" evidence="11">
    <location>
        <position position="130"/>
    </location>
</feature>
<dbReference type="UniPathway" id="UPA00115">
    <property type="reaction ID" value="UER00414"/>
</dbReference>
<dbReference type="PIRSF" id="PIRSF036915">
    <property type="entry name" value="Trnald_Bac_Plnt"/>
    <property type="match status" value="1"/>
</dbReference>
<dbReference type="PANTHER" id="PTHR10683">
    <property type="entry name" value="TRANSALDOLASE"/>
    <property type="match status" value="1"/>
</dbReference>
<accession>A0A7V2SKZ3</accession>
<dbReference type="NCBIfam" id="NF003026">
    <property type="entry name" value="PRK03903.1"/>
    <property type="match status" value="1"/>
</dbReference>
<keyword evidence="8 11" id="KW-0570">Pentose shunt</keyword>
<comment type="catalytic activity">
    <reaction evidence="10 11">
        <text>D-sedoheptulose 7-phosphate + D-glyceraldehyde 3-phosphate = D-erythrose 4-phosphate + beta-D-fructose 6-phosphate</text>
        <dbReference type="Rhea" id="RHEA:17053"/>
        <dbReference type="ChEBI" id="CHEBI:16897"/>
        <dbReference type="ChEBI" id="CHEBI:57483"/>
        <dbReference type="ChEBI" id="CHEBI:57634"/>
        <dbReference type="ChEBI" id="CHEBI:59776"/>
        <dbReference type="EC" id="2.2.1.2"/>
    </reaction>
</comment>
<keyword evidence="7 11" id="KW-0808">Transferase</keyword>
<dbReference type="Pfam" id="PF00923">
    <property type="entry name" value="TAL_FSA"/>
    <property type="match status" value="1"/>
</dbReference>
<evidence type="ECO:0000256" key="1">
    <source>
        <dbReference type="ARBA" id="ARBA00003518"/>
    </source>
</evidence>
<reference evidence="12" key="1">
    <citation type="journal article" date="2020" name="mSystems">
        <title>Genome- and Community-Level Interaction Insights into Carbon Utilization and Element Cycling Functions of Hydrothermarchaeota in Hydrothermal Sediment.</title>
        <authorList>
            <person name="Zhou Z."/>
            <person name="Liu Y."/>
            <person name="Xu W."/>
            <person name="Pan J."/>
            <person name="Luo Z.H."/>
            <person name="Li M."/>
        </authorList>
    </citation>
    <scope>NUCLEOTIDE SEQUENCE [LARGE SCALE GENOMIC DNA]</scope>
    <source>
        <strain evidence="12">HyVt-513</strain>
    </source>
</reference>
<dbReference type="InterPro" id="IPR001585">
    <property type="entry name" value="TAL/FSA"/>
</dbReference>
<dbReference type="GO" id="GO:0005737">
    <property type="term" value="C:cytoplasm"/>
    <property type="evidence" value="ECO:0007669"/>
    <property type="project" value="UniProtKB-SubCell"/>
</dbReference>
<evidence type="ECO:0000256" key="10">
    <source>
        <dbReference type="ARBA" id="ARBA00048810"/>
    </source>
</evidence>
<dbReference type="GO" id="GO:0005975">
    <property type="term" value="P:carbohydrate metabolic process"/>
    <property type="evidence" value="ECO:0007669"/>
    <property type="project" value="InterPro"/>
</dbReference>
<protein>
    <recommendedName>
        <fullName evidence="5 11">Transaldolase</fullName>
        <ecNumber evidence="5 11">2.2.1.2</ecNumber>
    </recommendedName>
</protein>
<evidence type="ECO:0000256" key="6">
    <source>
        <dbReference type="ARBA" id="ARBA00022490"/>
    </source>
</evidence>
<organism evidence="12">
    <name type="scientific">Nitratifractor salsuginis</name>
    <dbReference type="NCBI Taxonomy" id="269261"/>
    <lineage>
        <taxon>Bacteria</taxon>
        <taxon>Pseudomonadati</taxon>
        <taxon>Campylobacterota</taxon>
        <taxon>Epsilonproteobacteria</taxon>
        <taxon>Campylobacterales</taxon>
        <taxon>Sulfurovaceae</taxon>
        <taxon>Nitratifractor</taxon>
    </lineage>
</organism>
<dbReference type="PROSITE" id="PS01054">
    <property type="entry name" value="TRANSALDOLASE_1"/>
    <property type="match status" value="1"/>
</dbReference>
<keyword evidence="6 11" id="KW-0963">Cytoplasm</keyword>
<dbReference type="AlphaFoldDB" id="A0A7V2SKZ3"/>